<dbReference type="InterPro" id="IPR003660">
    <property type="entry name" value="HAMP_dom"/>
</dbReference>
<dbReference type="InterPro" id="IPR036097">
    <property type="entry name" value="HisK_dim/P_sf"/>
</dbReference>
<dbReference type="CDD" id="cd00082">
    <property type="entry name" value="HisKA"/>
    <property type="match status" value="1"/>
</dbReference>
<evidence type="ECO:0000256" key="8">
    <source>
        <dbReference type="ARBA" id="ARBA00023136"/>
    </source>
</evidence>
<dbReference type="Gene3D" id="1.10.287.130">
    <property type="match status" value="1"/>
</dbReference>
<dbReference type="FunFam" id="3.30.565.10:FF:000006">
    <property type="entry name" value="Sensor histidine kinase WalK"/>
    <property type="match status" value="1"/>
</dbReference>
<dbReference type="CDD" id="cd16922">
    <property type="entry name" value="HATPase_EvgS-ArcB-TorS-like"/>
    <property type="match status" value="1"/>
</dbReference>
<dbReference type="InterPro" id="IPR003661">
    <property type="entry name" value="HisK_dim/P_dom"/>
</dbReference>
<evidence type="ECO:0000259" key="10">
    <source>
        <dbReference type="PROSITE" id="PS50109"/>
    </source>
</evidence>
<dbReference type="AlphaFoldDB" id="B5W0V9"/>
<evidence type="ECO:0000313" key="13">
    <source>
        <dbReference type="Proteomes" id="UP000004061"/>
    </source>
</evidence>
<dbReference type="InterPro" id="IPR003594">
    <property type="entry name" value="HATPase_dom"/>
</dbReference>
<dbReference type="SMART" id="SM00387">
    <property type="entry name" value="HATPase_c"/>
    <property type="match status" value="1"/>
</dbReference>
<dbReference type="GO" id="GO:0016020">
    <property type="term" value="C:membrane"/>
    <property type="evidence" value="ECO:0007669"/>
    <property type="project" value="UniProtKB-SubCell"/>
</dbReference>
<comment type="caution">
    <text evidence="12">The sequence shown here is derived from an EMBL/GenBank/DDBJ whole genome shotgun (WGS) entry which is preliminary data.</text>
</comment>
<keyword evidence="9" id="KW-0812">Transmembrane</keyword>
<keyword evidence="9" id="KW-1133">Transmembrane helix</keyword>
<dbReference type="EMBL" id="ABYK01000015">
    <property type="protein sequence ID" value="EDZ94755.1"/>
    <property type="molecule type" value="Genomic_DNA"/>
</dbReference>
<evidence type="ECO:0000256" key="4">
    <source>
        <dbReference type="ARBA" id="ARBA00022553"/>
    </source>
</evidence>
<sequence>MKASSTVLYGRGRWRHLSRPLLDHTYPELMAKVDLRSRLFLSHLLVMLIGVTSLVIIGKISSPRFFVRSLEQLEGPGFRLQYVRTRLVEGFEIAWNRSTFWSVLAGTTAAVCLSYWVTKRITQPLTEMEEITHKFAKGNLSERMSSSEIHELNQLAMSFNQMASSLQDVEQKRRELISDLTHELRTPITVVRGYLEEMAEGRISPSPDIYQQLTKETKRLERLINNLQELSKVESGYLPINPQPLALRPLLESLVQRFSDQLLEEGPMLELDFSEELPLALADVDRTEQILVNLLGNAIRYTKHGLIKIEVYTHGGYLFVDVSDTGIGISEADLPHVFERFWRADRSRSRNYGGTGIGLAITRRLVELQGGEIFVSSQLGKGSTFTFSLPIPSSQII</sequence>
<evidence type="ECO:0000259" key="11">
    <source>
        <dbReference type="PROSITE" id="PS50885"/>
    </source>
</evidence>
<comment type="catalytic activity">
    <reaction evidence="1">
        <text>ATP + protein L-histidine = ADP + protein N-phospho-L-histidine.</text>
        <dbReference type="EC" id="2.7.13.3"/>
    </reaction>
</comment>
<feature type="transmembrane region" description="Helical" evidence="9">
    <location>
        <begin position="39"/>
        <end position="60"/>
    </location>
</feature>
<dbReference type="Pfam" id="PF00512">
    <property type="entry name" value="HisKA"/>
    <property type="match status" value="1"/>
</dbReference>
<keyword evidence="8 9" id="KW-0472">Membrane</keyword>
<keyword evidence="5 12" id="KW-0808">Transferase</keyword>
<dbReference type="CDD" id="cd06225">
    <property type="entry name" value="HAMP"/>
    <property type="match status" value="1"/>
</dbReference>
<dbReference type="Pfam" id="PF02518">
    <property type="entry name" value="HATPase_c"/>
    <property type="match status" value="1"/>
</dbReference>
<dbReference type="GO" id="GO:0000155">
    <property type="term" value="F:phosphorelay sensor kinase activity"/>
    <property type="evidence" value="ECO:0007669"/>
    <property type="project" value="InterPro"/>
</dbReference>
<comment type="subcellular location">
    <subcellularLocation>
        <location evidence="2">Membrane</location>
    </subcellularLocation>
</comment>
<dbReference type="FunFam" id="1.10.287.130:FF:000001">
    <property type="entry name" value="Two-component sensor histidine kinase"/>
    <property type="match status" value="1"/>
</dbReference>
<evidence type="ECO:0000256" key="6">
    <source>
        <dbReference type="ARBA" id="ARBA00022777"/>
    </source>
</evidence>
<evidence type="ECO:0000256" key="9">
    <source>
        <dbReference type="SAM" id="Phobius"/>
    </source>
</evidence>
<evidence type="ECO:0000313" key="12">
    <source>
        <dbReference type="EMBL" id="EDZ94755.1"/>
    </source>
</evidence>
<keyword evidence="7" id="KW-0902">Two-component regulatory system</keyword>
<evidence type="ECO:0000256" key="7">
    <source>
        <dbReference type="ARBA" id="ARBA00023012"/>
    </source>
</evidence>
<evidence type="ECO:0000256" key="5">
    <source>
        <dbReference type="ARBA" id="ARBA00022679"/>
    </source>
</evidence>
<dbReference type="InterPro" id="IPR005467">
    <property type="entry name" value="His_kinase_dom"/>
</dbReference>
<dbReference type="PROSITE" id="PS50109">
    <property type="entry name" value="HIS_KIN"/>
    <property type="match status" value="1"/>
</dbReference>
<accession>B5W0V9</accession>
<name>B5W0V9_LIMMA</name>
<dbReference type="InterPro" id="IPR050736">
    <property type="entry name" value="Sensor_HK_Regulatory"/>
</dbReference>
<proteinExistence type="predicted"/>
<dbReference type="SMART" id="SM00304">
    <property type="entry name" value="HAMP"/>
    <property type="match status" value="1"/>
</dbReference>
<dbReference type="EC" id="2.7.13.3" evidence="3"/>
<dbReference type="Proteomes" id="UP000004061">
    <property type="component" value="Unassembled WGS sequence"/>
</dbReference>
<feature type="domain" description="Histidine kinase" evidence="10">
    <location>
        <begin position="179"/>
        <end position="393"/>
    </location>
</feature>
<keyword evidence="13" id="KW-1185">Reference proteome</keyword>
<keyword evidence="4" id="KW-0597">Phosphoprotein</keyword>
<dbReference type="Pfam" id="PF00672">
    <property type="entry name" value="HAMP"/>
    <property type="match status" value="1"/>
</dbReference>
<dbReference type="SUPFAM" id="SSF158472">
    <property type="entry name" value="HAMP domain-like"/>
    <property type="match status" value="1"/>
</dbReference>
<feature type="domain" description="HAMP" evidence="11">
    <location>
        <begin position="119"/>
        <end position="171"/>
    </location>
</feature>
<dbReference type="Gene3D" id="6.10.340.10">
    <property type="match status" value="1"/>
</dbReference>
<organism evidence="12 13">
    <name type="scientific">Limnospira maxima CS-328</name>
    <dbReference type="NCBI Taxonomy" id="513049"/>
    <lineage>
        <taxon>Bacteria</taxon>
        <taxon>Bacillati</taxon>
        <taxon>Cyanobacteriota</taxon>
        <taxon>Cyanophyceae</taxon>
        <taxon>Oscillatoriophycideae</taxon>
        <taxon>Oscillatoriales</taxon>
        <taxon>Sirenicapillariaceae</taxon>
        <taxon>Limnospira</taxon>
    </lineage>
</organism>
<evidence type="ECO:0000256" key="1">
    <source>
        <dbReference type="ARBA" id="ARBA00000085"/>
    </source>
</evidence>
<keyword evidence="6 12" id="KW-0418">Kinase</keyword>
<dbReference type="Gene3D" id="3.30.565.10">
    <property type="entry name" value="Histidine kinase-like ATPase, C-terminal domain"/>
    <property type="match status" value="1"/>
</dbReference>
<dbReference type="InterPro" id="IPR004358">
    <property type="entry name" value="Sig_transdc_His_kin-like_C"/>
</dbReference>
<dbReference type="PROSITE" id="PS50885">
    <property type="entry name" value="HAMP"/>
    <property type="match status" value="1"/>
</dbReference>
<gene>
    <name evidence="12" type="ORF">AmaxDRAFT_2399</name>
</gene>
<dbReference type="PRINTS" id="PR00344">
    <property type="entry name" value="BCTRLSENSOR"/>
</dbReference>
<protein>
    <recommendedName>
        <fullName evidence="3">histidine kinase</fullName>
        <ecNumber evidence="3">2.7.13.3</ecNumber>
    </recommendedName>
</protein>
<dbReference type="PANTHER" id="PTHR43711:SF1">
    <property type="entry name" value="HISTIDINE KINASE 1"/>
    <property type="match status" value="1"/>
</dbReference>
<dbReference type="SUPFAM" id="SSF55874">
    <property type="entry name" value="ATPase domain of HSP90 chaperone/DNA topoisomerase II/histidine kinase"/>
    <property type="match status" value="1"/>
</dbReference>
<dbReference type="PANTHER" id="PTHR43711">
    <property type="entry name" value="TWO-COMPONENT HISTIDINE KINASE"/>
    <property type="match status" value="1"/>
</dbReference>
<dbReference type="SUPFAM" id="SSF47384">
    <property type="entry name" value="Homodimeric domain of signal transducing histidine kinase"/>
    <property type="match status" value="1"/>
</dbReference>
<reference evidence="12 13" key="1">
    <citation type="journal article" date="2011" name="Appl. Environ. Microbiol.">
        <title>Contribution of a Sodium Ion Gradient to Energy Conservation during Fermentation in the Cyanobacterium Arthrospira (Spirulina) maxima CS-328.</title>
        <authorList>
            <person name="Carrieri D."/>
            <person name="Ananyev G."/>
            <person name="Lenz O."/>
            <person name="Bryant D.A."/>
            <person name="Dismukes G.C."/>
        </authorList>
    </citation>
    <scope>NUCLEOTIDE SEQUENCE [LARGE SCALE GENOMIC DNA]</scope>
    <source>
        <strain evidence="12 13">CS-328</strain>
    </source>
</reference>
<dbReference type="InterPro" id="IPR036890">
    <property type="entry name" value="HATPase_C_sf"/>
</dbReference>
<evidence type="ECO:0000256" key="3">
    <source>
        <dbReference type="ARBA" id="ARBA00012438"/>
    </source>
</evidence>
<evidence type="ECO:0000256" key="2">
    <source>
        <dbReference type="ARBA" id="ARBA00004370"/>
    </source>
</evidence>
<dbReference type="SMART" id="SM00388">
    <property type="entry name" value="HisKA"/>
    <property type="match status" value="1"/>
</dbReference>